<evidence type="ECO:0000313" key="1">
    <source>
        <dbReference type="EMBL" id="CAH2102282.1"/>
    </source>
</evidence>
<organism evidence="1 2">
    <name type="scientific">Euphydryas editha</name>
    <name type="common">Edith's checkerspot</name>
    <dbReference type="NCBI Taxonomy" id="104508"/>
    <lineage>
        <taxon>Eukaryota</taxon>
        <taxon>Metazoa</taxon>
        <taxon>Ecdysozoa</taxon>
        <taxon>Arthropoda</taxon>
        <taxon>Hexapoda</taxon>
        <taxon>Insecta</taxon>
        <taxon>Pterygota</taxon>
        <taxon>Neoptera</taxon>
        <taxon>Endopterygota</taxon>
        <taxon>Lepidoptera</taxon>
        <taxon>Glossata</taxon>
        <taxon>Ditrysia</taxon>
        <taxon>Papilionoidea</taxon>
        <taxon>Nymphalidae</taxon>
        <taxon>Nymphalinae</taxon>
        <taxon>Euphydryas</taxon>
    </lineage>
</organism>
<dbReference type="EMBL" id="CAKOGL010000025">
    <property type="protein sequence ID" value="CAH2102282.1"/>
    <property type="molecule type" value="Genomic_DNA"/>
</dbReference>
<keyword evidence="2" id="KW-1185">Reference proteome</keyword>
<dbReference type="Proteomes" id="UP001153954">
    <property type="component" value="Unassembled WGS sequence"/>
</dbReference>
<protein>
    <submittedName>
        <fullName evidence="1">Uncharacterized protein</fullName>
    </submittedName>
</protein>
<reference evidence="1" key="1">
    <citation type="submission" date="2022-03" db="EMBL/GenBank/DDBJ databases">
        <authorList>
            <person name="Tunstrom K."/>
        </authorList>
    </citation>
    <scope>NUCLEOTIDE SEQUENCE</scope>
</reference>
<evidence type="ECO:0000313" key="2">
    <source>
        <dbReference type="Proteomes" id="UP001153954"/>
    </source>
</evidence>
<gene>
    <name evidence="1" type="ORF">EEDITHA_LOCUS16933</name>
</gene>
<sequence length="92" mass="10778">MDTRREETGRTSYRGVMHRESLLLEPNLTVTEQNLTDRTRYIQRKGVFNAAELERLRREAAPEVEPVSTEHNAVVMQQMRERLSRSAFGCDR</sequence>
<comment type="caution">
    <text evidence="1">The sequence shown here is derived from an EMBL/GenBank/DDBJ whole genome shotgun (WGS) entry which is preliminary data.</text>
</comment>
<name>A0AAU9UT29_EUPED</name>
<accession>A0AAU9UT29</accession>
<proteinExistence type="predicted"/>
<dbReference type="AlphaFoldDB" id="A0AAU9UT29"/>